<dbReference type="EMBL" id="JBHTIR010000151">
    <property type="protein sequence ID" value="MFD0850842.1"/>
    <property type="molecule type" value="Genomic_DNA"/>
</dbReference>
<evidence type="ECO:0000313" key="3">
    <source>
        <dbReference type="Proteomes" id="UP001597083"/>
    </source>
</evidence>
<evidence type="ECO:0000313" key="2">
    <source>
        <dbReference type="EMBL" id="MFD0850842.1"/>
    </source>
</evidence>
<feature type="non-terminal residue" evidence="2">
    <location>
        <position position="115"/>
    </location>
</feature>
<accession>A0ABW3CA79</accession>
<dbReference type="InterPro" id="IPR025164">
    <property type="entry name" value="Toastrack_DUF4097"/>
</dbReference>
<gene>
    <name evidence="2" type="ORF">ACFQ07_01225</name>
</gene>
<evidence type="ECO:0000259" key="1">
    <source>
        <dbReference type="Pfam" id="PF13349"/>
    </source>
</evidence>
<organism evidence="2 3">
    <name type="scientific">Actinomadura adrarensis</name>
    <dbReference type="NCBI Taxonomy" id="1819600"/>
    <lineage>
        <taxon>Bacteria</taxon>
        <taxon>Bacillati</taxon>
        <taxon>Actinomycetota</taxon>
        <taxon>Actinomycetes</taxon>
        <taxon>Streptosporangiales</taxon>
        <taxon>Thermomonosporaceae</taxon>
        <taxon>Actinomadura</taxon>
    </lineage>
</organism>
<reference evidence="3" key="1">
    <citation type="journal article" date="2019" name="Int. J. Syst. Evol. Microbiol.">
        <title>The Global Catalogue of Microorganisms (GCM) 10K type strain sequencing project: providing services to taxonomists for standard genome sequencing and annotation.</title>
        <authorList>
            <consortium name="The Broad Institute Genomics Platform"/>
            <consortium name="The Broad Institute Genome Sequencing Center for Infectious Disease"/>
            <person name="Wu L."/>
            <person name="Ma J."/>
        </authorList>
    </citation>
    <scope>NUCLEOTIDE SEQUENCE [LARGE SCALE GENOMIC DNA]</scope>
    <source>
        <strain evidence="3">JCM 31696</strain>
    </source>
</reference>
<dbReference type="Pfam" id="PF13349">
    <property type="entry name" value="DUF4097"/>
    <property type="match status" value="1"/>
</dbReference>
<feature type="domain" description="DUF4097" evidence="1">
    <location>
        <begin position="6"/>
        <end position="107"/>
    </location>
</feature>
<dbReference type="Gene3D" id="2.160.20.120">
    <property type="match status" value="1"/>
</dbReference>
<dbReference type="Proteomes" id="UP001597083">
    <property type="component" value="Unassembled WGS sequence"/>
</dbReference>
<keyword evidence="3" id="KW-1185">Reference proteome</keyword>
<comment type="caution">
    <text evidence="2">The sequence shown here is derived from an EMBL/GenBank/DDBJ whole genome shotgun (WGS) entry which is preliminary data.</text>
</comment>
<name>A0ABW3CA79_9ACTN</name>
<sequence length="115" mass="12194">MSWSNEKNKPKTNRTVRDGTLHLSHKCAHTVIGYSACGAAYRVEVPRTTAISVHTDSGRLDVSGITGKSVRLSTDSGRVDASDIRTGDLYVQSDSGRIDVDGSADTATLRAESGA</sequence>
<protein>
    <submittedName>
        <fullName evidence="2">DUF4097 family beta strand repeat-containing protein</fullName>
    </submittedName>
</protein>
<proteinExistence type="predicted"/>